<evidence type="ECO:0000313" key="8">
    <source>
        <dbReference type="EMBL" id="OMI09043.1"/>
    </source>
</evidence>
<name>A0A1R1S145_9BACI</name>
<feature type="binding site" evidence="5">
    <location>
        <position position="146"/>
    </location>
    <ligand>
        <name>S-adenosyl-L-methionine</name>
        <dbReference type="ChEBI" id="CHEBI:59789"/>
    </ligand>
</feature>
<dbReference type="EC" id="2.1.1.297" evidence="5"/>
<keyword evidence="2 5" id="KW-0808">Transferase</keyword>
<feature type="binding site" evidence="5">
    <location>
        <position position="190"/>
    </location>
    <ligand>
        <name>S-adenosyl-L-methionine</name>
        <dbReference type="ChEBI" id="CHEBI:59789"/>
    </ligand>
</feature>
<dbReference type="Pfam" id="PF05175">
    <property type="entry name" value="MTS"/>
    <property type="match status" value="1"/>
</dbReference>
<comment type="catalytic activity">
    <reaction evidence="4 5">
        <text>L-glutaminyl-[peptide chain release factor] + S-adenosyl-L-methionine = N(5)-methyl-L-glutaminyl-[peptide chain release factor] + S-adenosyl-L-homocysteine + H(+)</text>
        <dbReference type="Rhea" id="RHEA:42896"/>
        <dbReference type="Rhea" id="RHEA-COMP:10271"/>
        <dbReference type="Rhea" id="RHEA-COMP:10272"/>
        <dbReference type="ChEBI" id="CHEBI:15378"/>
        <dbReference type="ChEBI" id="CHEBI:30011"/>
        <dbReference type="ChEBI" id="CHEBI:57856"/>
        <dbReference type="ChEBI" id="CHEBI:59789"/>
        <dbReference type="ChEBI" id="CHEBI:61891"/>
        <dbReference type="EC" id="2.1.1.297"/>
    </reaction>
</comment>
<protein>
    <recommendedName>
        <fullName evidence="5">Release factor glutamine methyltransferase</fullName>
        <shortName evidence="5">RF MTase</shortName>
        <ecNumber evidence="5">2.1.1.297</ecNumber>
    </recommendedName>
    <alternativeName>
        <fullName evidence="5">N5-glutamine methyltransferase PrmC</fullName>
    </alternativeName>
    <alternativeName>
        <fullName evidence="5">Protein-(glutamine-N5) MTase PrmC</fullName>
    </alternativeName>
    <alternativeName>
        <fullName evidence="5">Protein-glutamine N-methyltransferase PrmC</fullName>
    </alternativeName>
</protein>
<accession>A0A1R1QWK3</accession>
<dbReference type="InterPro" id="IPR019874">
    <property type="entry name" value="RF_methyltr_PrmC"/>
</dbReference>
<dbReference type="InterPro" id="IPR029063">
    <property type="entry name" value="SAM-dependent_MTases_sf"/>
</dbReference>
<comment type="function">
    <text evidence="5">Methylates the class 1 translation termination release factors RF1/PrfA and RF2/PrfB on the glutamine residue of the universally conserved GGQ motif.</text>
</comment>
<dbReference type="AlphaFoldDB" id="A0A1R1S145"/>
<evidence type="ECO:0000256" key="2">
    <source>
        <dbReference type="ARBA" id="ARBA00022679"/>
    </source>
</evidence>
<dbReference type="Gene3D" id="1.10.8.10">
    <property type="entry name" value="DNA helicase RuvA subunit, C-terminal domain"/>
    <property type="match status" value="1"/>
</dbReference>
<accession>A0A1R1S145</accession>
<dbReference type="PROSITE" id="PS00092">
    <property type="entry name" value="N6_MTASE"/>
    <property type="match status" value="1"/>
</dbReference>
<dbReference type="RefSeq" id="WP_076759333.1">
    <property type="nucleotide sequence ID" value="NZ_JARMMH010000011.1"/>
</dbReference>
<dbReference type="PANTHER" id="PTHR18895">
    <property type="entry name" value="HEMK METHYLTRANSFERASE"/>
    <property type="match status" value="1"/>
</dbReference>
<sequence length="288" mass="32555">MKTIFEALHWASSYLTDAGRDRNAAEILLADQLKMERSKLLASFHDAMRENDFLQFKKSVEMHQSGVPVQYITGKEWFYGREFLVNEHVLIPRPETEEVVEAVLSEAHQVFPEKECLETIDVGTGSGAISVTLALESKRFSVTATDISEEALRTAENNAKRLGAKVDFICGDLLQPLMMQSKKADVIVSNPPYISEEEMRTLSDVVRLHEPVGALTDGADGLRFYYRLMKELPEVIADKALIVFEIGWTQGNAVRDMFQQFFPKAEVQVKKDLNGKDRIVWAVIEHCS</sequence>
<keyword evidence="3 5" id="KW-0949">S-adenosyl-L-methionine</keyword>
<dbReference type="Proteomes" id="UP000187367">
    <property type="component" value="Unassembled WGS sequence"/>
</dbReference>
<feature type="binding site" evidence="5">
    <location>
        <begin position="190"/>
        <end position="193"/>
    </location>
    <ligand>
        <name>substrate</name>
    </ligand>
</feature>
<keyword evidence="9" id="KW-1185">Reference proteome</keyword>
<reference evidence="8 9" key="1">
    <citation type="submission" date="2017-01" db="EMBL/GenBank/DDBJ databases">
        <title>Bacillus phylogenomics.</title>
        <authorList>
            <person name="Dunlap C."/>
        </authorList>
    </citation>
    <scope>NUCLEOTIDE SEQUENCE [LARGE SCALE GENOMIC DNA]</scope>
    <source>
        <strain evidence="8 9">NRRL B-41282</strain>
    </source>
</reference>
<dbReference type="InterPro" id="IPR050320">
    <property type="entry name" value="N5-glutamine_MTase"/>
</dbReference>
<dbReference type="EMBL" id="MTJL01000005">
    <property type="protein sequence ID" value="OMI09043.1"/>
    <property type="molecule type" value="Genomic_DNA"/>
</dbReference>
<evidence type="ECO:0000313" key="9">
    <source>
        <dbReference type="Proteomes" id="UP000187367"/>
    </source>
</evidence>
<dbReference type="GO" id="GO:0032259">
    <property type="term" value="P:methylation"/>
    <property type="evidence" value="ECO:0007669"/>
    <property type="project" value="UniProtKB-KW"/>
</dbReference>
<evidence type="ECO:0000259" key="6">
    <source>
        <dbReference type="Pfam" id="PF05175"/>
    </source>
</evidence>
<comment type="caution">
    <text evidence="5">Lacks conserved residue(s) required for the propagation of feature annotation.</text>
</comment>
<dbReference type="InterPro" id="IPR007848">
    <property type="entry name" value="Small_mtfrase_dom"/>
</dbReference>
<feature type="binding site" evidence="5">
    <location>
        <begin position="123"/>
        <end position="127"/>
    </location>
    <ligand>
        <name>S-adenosyl-L-methionine</name>
        <dbReference type="ChEBI" id="CHEBI:59789"/>
    </ligand>
</feature>
<dbReference type="CDD" id="cd02440">
    <property type="entry name" value="AdoMet_MTases"/>
    <property type="match status" value="1"/>
</dbReference>
<comment type="caution">
    <text evidence="8">The sequence shown here is derived from an EMBL/GenBank/DDBJ whole genome shotgun (WGS) entry which is preliminary data.</text>
</comment>
<dbReference type="GO" id="GO:0003676">
    <property type="term" value="F:nucleic acid binding"/>
    <property type="evidence" value="ECO:0007669"/>
    <property type="project" value="InterPro"/>
</dbReference>
<dbReference type="OrthoDB" id="9800643at2"/>
<evidence type="ECO:0000259" key="7">
    <source>
        <dbReference type="Pfam" id="PF17827"/>
    </source>
</evidence>
<evidence type="ECO:0000256" key="1">
    <source>
        <dbReference type="ARBA" id="ARBA00022603"/>
    </source>
</evidence>
<feature type="domain" description="Methyltransferase small" evidence="6">
    <location>
        <begin position="111"/>
        <end position="199"/>
    </location>
</feature>
<dbReference type="InterPro" id="IPR002052">
    <property type="entry name" value="DNA_methylase_N6_adenine_CS"/>
</dbReference>
<comment type="similarity">
    <text evidence="5">Belongs to the protein N5-glutamine methyltransferase family. PrmC subfamily.</text>
</comment>
<dbReference type="Pfam" id="PF17827">
    <property type="entry name" value="PrmC_N"/>
    <property type="match status" value="1"/>
</dbReference>
<dbReference type="HAMAP" id="MF_02126">
    <property type="entry name" value="RF_methyltr_PrmC"/>
    <property type="match status" value="1"/>
</dbReference>
<evidence type="ECO:0000256" key="3">
    <source>
        <dbReference type="ARBA" id="ARBA00022691"/>
    </source>
</evidence>
<dbReference type="Gene3D" id="3.40.50.150">
    <property type="entry name" value="Vaccinia Virus protein VP39"/>
    <property type="match status" value="1"/>
</dbReference>
<feature type="domain" description="Release factor glutamine methyltransferase N-terminal" evidence="7">
    <location>
        <begin position="6"/>
        <end position="74"/>
    </location>
</feature>
<dbReference type="NCBIfam" id="TIGR03534">
    <property type="entry name" value="RF_mod_PrmC"/>
    <property type="match status" value="1"/>
</dbReference>
<dbReference type="PANTHER" id="PTHR18895:SF74">
    <property type="entry name" value="MTRF1L RELEASE FACTOR GLUTAMINE METHYLTRANSFERASE"/>
    <property type="match status" value="1"/>
</dbReference>
<gene>
    <name evidence="5" type="primary">prmC</name>
    <name evidence="8" type="ORF">BW143_03065</name>
</gene>
<dbReference type="GO" id="GO:0102559">
    <property type="term" value="F:peptide chain release factor N(5)-glutamine methyltransferase activity"/>
    <property type="evidence" value="ECO:0007669"/>
    <property type="project" value="UniProtKB-EC"/>
</dbReference>
<keyword evidence="1 5" id="KW-0489">Methyltransferase</keyword>
<dbReference type="InterPro" id="IPR040758">
    <property type="entry name" value="PrmC_N"/>
</dbReference>
<dbReference type="SUPFAM" id="SSF53335">
    <property type="entry name" value="S-adenosyl-L-methionine-dependent methyltransferases"/>
    <property type="match status" value="1"/>
</dbReference>
<proteinExistence type="inferred from homology"/>
<evidence type="ECO:0000256" key="5">
    <source>
        <dbReference type="HAMAP-Rule" id="MF_02126"/>
    </source>
</evidence>
<dbReference type="InterPro" id="IPR004556">
    <property type="entry name" value="HemK-like"/>
</dbReference>
<evidence type="ECO:0000256" key="4">
    <source>
        <dbReference type="ARBA" id="ARBA00048391"/>
    </source>
</evidence>
<dbReference type="NCBIfam" id="TIGR00536">
    <property type="entry name" value="hemK_fam"/>
    <property type="match status" value="1"/>
</dbReference>
<organism evidence="8 9">
    <name type="scientific">Bacillus swezeyi</name>
    <dbReference type="NCBI Taxonomy" id="1925020"/>
    <lineage>
        <taxon>Bacteria</taxon>
        <taxon>Bacillati</taxon>
        <taxon>Bacillota</taxon>
        <taxon>Bacilli</taxon>
        <taxon>Bacillales</taxon>
        <taxon>Bacillaceae</taxon>
        <taxon>Bacillus</taxon>
    </lineage>
</organism>